<dbReference type="Proteomes" id="UP000256519">
    <property type="component" value="Unassembled WGS sequence"/>
</dbReference>
<sequence>MKAVQIQSYSKRLEAFNDGPIPRINKHHVLIKVAEASCRQVNEVIAKIVKGKAHVKIFMTIQEGETTI</sequence>
<dbReference type="AlphaFoldDB" id="A0A3D8X0S6"/>
<evidence type="ECO:0000313" key="1">
    <source>
        <dbReference type="EMBL" id="RDZ12792.1"/>
    </source>
</evidence>
<name>A0A3D8X0S6_PRIMG</name>
<evidence type="ECO:0000313" key="2">
    <source>
        <dbReference type="Proteomes" id="UP000256519"/>
    </source>
</evidence>
<dbReference type="EMBL" id="PQWM01000017">
    <property type="protein sequence ID" value="RDZ12792.1"/>
    <property type="molecule type" value="Genomic_DNA"/>
</dbReference>
<organism evidence="1 2">
    <name type="scientific">Priestia megaterium</name>
    <name type="common">Bacillus megaterium</name>
    <dbReference type="NCBI Taxonomy" id="1404"/>
    <lineage>
        <taxon>Bacteria</taxon>
        <taxon>Bacillati</taxon>
        <taxon>Bacillota</taxon>
        <taxon>Bacilli</taxon>
        <taxon>Bacillales</taxon>
        <taxon>Bacillaceae</taxon>
        <taxon>Priestia</taxon>
    </lineage>
</organism>
<gene>
    <name evidence="1" type="ORF">C3744_17445</name>
</gene>
<proteinExistence type="predicted"/>
<protein>
    <submittedName>
        <fullName evidence="1">Uncharacterized protein</fullName>
    </submittedName>
</protein>
<reference evidence="1 2" key="1">
    <citation type="journal article" date="2018" name="Appl. Environ. Microbiol.">
        <title>Antimicrobial susceptibility testing and tentative epidemiological cut-off values of five Bacillus species relevant for use as animal feed additives or for plant protection.</title>
        <authorList>
            <person name="Agerso Y."/>
            <person name="Stuer-Lauridsen B."/>
            <person name="Bjerre K."/>
            <person name="Jensen M.G."/>
            <person name="Johansen E."/>
            <person name="Bennedsen M."/>
            <person name="Brockmann E."/>
            <person name="Nielsen B."/>
        </authorList>
    </citation>
    <scope>NUCLEOTIDE SEQUENCE [LARGE SCALE GENOMIC DNA]</scope>
    <source>
        <strain evidence="1 2">CHCC20162</strain>
    </source>
</reference>
<comment type="caution">
    <text evidence="1">The sequence shown here is derived from an EMBL/GenBank/DDBJ whole genome shotgun (WGS) entry which is preliminary data.</text>
</comment>
<accession>A0A3D8X0S6</accession>